<sequence>MLKDLTALYDRDLKKLMQELEAYPDEASLWAVQGEISNSGGTLALHLIGNLSKFIGDDLGGVPFARDRDAEFSRRDVPRQELLGGLERTRAVVVQTLSNLDESRLNEPFSGKVPPNLQGASVQAFLIHLYGHLNWHLGQVDYHRRITAGKV</sequence>
<accession>A0ABP9VCW1</accession>
<protein>
    <recommendedName>
        <fullName evidence="3">DinB superfamily protein</fullName>
    </recommendedName>
</protein>
<gene>
    <name evidence="1" type="ORF">Dxin01_02818</name>
</gene>
<evidence type="ECO:0008006" key="3">
    <source>
        <dbReference type="Google" id="ProtNLM"/>
    </source>
</evidence>
<dbReference type="SUPFAM" id="SSF109854">
    <property type="entry name" value="DinB/YfiT-like putative metalloenzymes"/>
    <property type="match status" value="1"/>
</dbReference>
<dbReference type="RefSeq" id="WP_353543042.1">
    <property type="nucleotide sequence ID" value="NZ_BAABRN010000036.1"/>
</dbReference>
<dbReference type="InterPro" id="IPR011466">
    <property type="entry name" value="DUF1572"/>
</dbReference>
<organism evidence="1 2">
    <name type="scientific">Deinococcus xinjiangensis</name>
    <dbReference type="NCBI Taxonomy" id="457454"/>
    <lineage>
        <taxon>Bacteria</taxon>
        <taxon>Thermotogati</taxon>
        <taxon>Deinococcota</taxon>
        <taxon>Deinococci</taxon>
        <taxon>Deinococcales</taxon>
        <taxon>Deinococcaceae</taxon>
        <taxon>Deinococcus</taxon>
    </lineage>
</organism>
<evidence type="ECO:0000313" key="2">
    <source>
        <dbReference type="Proteomes" id="UP001458946"/>
    </source>
</evidence>
<dbReference type="Proteomes" id="UP001458946">
    <property type="component" value="Unassembled WGS sequence"/>
</dbReference>
<keyword evidence="2" id="KW-1185">Reference proteome</keyword>
<dbReference type="EMBL" id="BAABRN010000036">
    <property type="protein sequence ID" value="GAA5503069.1"/>
    <property type="molecule type" value="Genomic_DNA"/>
</dbReference>
<dbReference type="InterPro" id="IPR034660">
    <property type="entry name" value="DinB/YfiT-like"/>
</dbReference>
<comment type="caution">
    <text evidence="1">The sequence shown here is derived from an EMBL/GenBank/DDBJ whole genome shotgun (WGS) entry which is preliminary data.</text>
</comment>
<dbReference type="Pfam" id="PF07609">
    <property type="entry name" value="DUF1572"/>
    <property type="match status" value="1"/>
</dbReference>
<reference evidence="1 2" key="1">
    <citation type="submission" date="2024-02" db="EMBL/GenBank/DDBJ databases">
        <title>Deinococcus xinjiangensis NBRC 107630.</title>
        <authorList>
            <person name="Ichikawa N."/>
            <person name="Katano-Makiyama Y."/>
            <person name="Hidaka K."/>
        </authorList>
    </citation>
    <scope>NUCLEOTIDE SEQUENCE [LARGE SCALE GENOMIC DNA]</scope>
    <source>
        <strain evidence="1 2">NBRC 107630</strain>
    </source>
</reference>
<proteinExistence type="predicted"/>
<dbReference type="Gene3D" id="1.20.120.450">
    <property type="entry name" value="dinb family like domain"/>
    <property type="match status" value="1"/>
</dbReference>
<evidence type="ECO:0000313" key="1">
    <source>
        <dbReference type="EMBL" id="GAA5503069.1"/>
    </source>
</evidence>
<name>A0ABP9VCW1_9DEIO</name>